<reference evidence="1" key="1">
    <citation type="submission" date="2018-05" db="EMBL/GenBank/DDBJ databases">
        <authorList>
            <person name="Lanie J.A."/>
            <person name="Ng W.-L."/>
            <person name="Kazmierczak K.M."/>
            <person name="Andrzejewski T.M."/>
            <person name="Davidsen T.M."/>
            <person name="Wayne K.J."/>
            <person name="Tettelin H."/>
            <person name="Glass J.I."/>
            <person name="Rusch D."/>
            <person name="Podicherti R."/>
            <person name="Tsui H.-C.T."/>
            <person name="Winkler M.E."/>
        </authorList>
    </citation>
    <scope>NUCLEOTIDE SEQUENCE</scope>
</reference>
<proteinExistence type="predicted"/>
<evidence type="ECO:0000313" key="1">
    <source>
        <dbReference type="EMBL" id="SVD17608.1"/>
    </source>
</evidence>
<dbReference type="AlphaFoldDB" id="A0A382T8B2"/>
<feature type="non-terminal residue" evidence="1">
    <location>
        <position position="1"/>
    </location>
</feature>
<protein>
    <submittedName>
        <fullName evidence="1">Uncharacterized protein</fullName>
    </submittedName>
</protein>
<name>A0A382T8B2_9ZZZZ</name>
<dbReference type="EMBL" id="UINC01134208">
    <property type="protein sequence ID" value="SVD17608.1"/>
    <property type="molecule type" value="Genomic_DNA"/>
</dbReference>
<feature type="non-terminal residue" evidence="1">
    <location>
        <position position="232"/>
    </location>
</feature>
<accession>A0A382T8B2</accession>
<gene>
    <name evidence="1" type="ORF">METZ01_LOCUS370462</name>
</gene>
<sequence>VLLLSSLCAQDFLKFSTIYGAYSLTSPLTTNETYQVTGGKLQELQEELKDHGSLTLGIRKLARFEYENKPGKFYTGSEAPINESVMIGNGMAKGWEYVLEYSQHTQFGEEFDNHEYMLRYLAPKFMFKANYDAMGLEDLEFAAVDMRYRINKGNWDFSLGVAGRSHPAYLDFLPIDLYWEEQGFDINESLPFWILAWDEEGWADGPYNDEWTKQWTAFGYEYWDWYWTDKDG</sequence>
<organism evidence="1">
    <name type="scientific">marine metagenome</name>
    <dbReference type="NCBI Taxonomy" id="408172"/>
    <lineage>
        <taxon>unclassified sequences</taxon>
        <taxon>metagenomes</taxon>
        <taxon>ecological metagenomes</taxon>
    </lineage>
</organism>